<name>A0A3N4MLG0_9PEZI</name>
<evidence type="ECO:0000313" key="2">
    <source>
        <dbReference type="Proteomes" id="UP000267821"/>
    </source>
</evidence>
<reference evidence="1 2" key="1">
    <citation type="journal article" date="2018" name="Nat. Ecol. Evol.">
        <title>Pezizomycetes genomes reveal the molecular basis of ectomycorrhizal truffle lifestyle.</title>
        <authorList>
            <person name="Murat C."/>
            <person name="Payen T."/>
            <person name="Noel B."/>
            <person name="Kuo A."/>
            <person name="Morin E."/>
            <person name="Chen J."/>
            <person name="Kohler A."/>
            <person name="Krizsan K."/>
            <person name="Balestrini R."/>
            <person name="Da Silva C."/>
            <person name="Montanini B."/>
            <person name="Hainaut M."/>
            <person name="Levati E."/>
            <person name="Barry K.W."/>
            <person name="Belfiori B."/>
            <person name="Cichocki N."/>
            <person name="Clum A."/>
            <person name="Dockter R.B."/>
            <person name="Fauchery L."/>
            <person name="Guy J."/>
            <person name="Iotti M."/>
            <person name="Le Tacon F."/>
            <person name="Lindquist E.A."/>
            <person name="Lipzen A."/>
            <person name="Malagnac F."/>
            <person name="Mello A."/>
            <person name="Molinier V."/>
            <person name="Miyauchi S."/>
            <person name="Poulain J."/>
            <person name="Riccioni C."/>
            <person name="Rubini A."/>
            <person name="Sitrit Y."/>
            <person name="Splivallo R."/>
            <person name="Traeger S."/>
            <person name="Wang M."/>
            <person name="Zifcakova L."/>
            <person name="Wipf D."/>
            <person name="Zambonelli A."/>
            <person name="Paolocci F."/>
            <person name="Nowrousian M."/>
            <person name="Ottonello S."/>
            <person name="Baldrian P."/>
            <person name="Spatafora J.W."/>
            <person name="Henrissat B."/>
            <person name="Nagy L.G."/>
            <person name="Aury J.M."/>
            <person name="Wincker P."/>
            <person name="Grigoriev I.V."/>
            <person name="Bonfante P."/>
            <person name="Martin F.M."/>
        </authorList>
    </citation>
    <scope>NUCLEOTIDE SEQUENCE [LARGE SCALE GENOMIC DNA]</scope>
    <source>
        <strain evidence="1 2">ATCC MYA-4762</strain>
    </source>
</reference>
<keyword evidence="2" id="KW-1185">Reference proteome</keyword>
<dbReference type="InParanoid" id="A0A3N4MLG0"/>
<gene>
    <name evidence="1" type="ORF">L211DRAFT_776716</name>
</gene>
<protein>
    <submittedName>
        <fullName evidence="1">Uncharacterized protein</fullName>
    </submittedName>
</protein>
<organism evidence="1 2">
    <name type="scientific">Terfezia boudieri ATCC MYA-4762</name>
    <dbReference type="NCBI Taxonomy" id="1051890"/>
    <lineage>
        <taxon>Eukaryota</taxon>
        <taxon>Fungi</taxon>
        <taxon>Dikarya</taxon>
        <taxon>Ascomycota</taxon>
        <taxon>Pezizomycotina</taxon>
        <taxon>Pezizomycetes</taxon>
        <taxon>Pezizales</taxon>
        <taxon>Pezizaceae</taxon>
        <taxon>Terfezia</taxon>
    </lineage>
</organism>
<sequence length="156" mass="18146">MYLFSLNIRIYWLQAYPTWSRRHACNEVHLYEEADTDFKEANIHHLVYVILSPILESFILRTGRENVRLLSEKEIVSKDGETGGEEEFAIVDLIQVRSEDFILIVEAKRASLGQAMKQCFLAMKVCVIIMVGVKYLVLLRQGDTGEWLNTMVRHLR</sequence>
<accession>A0A3N4MLG0</accession>
<proteinExistence type="predicted"/>
<dbReference type="EMBL" id="ML121528">
    <property type="protein sequence ID" value="RPB28995.1"/>
    <property type="molecule type" value="Genomic_DNA"/>
</dbReference>
<dbReference type="AlphaFoldDB" id="A0A3N4MLG0"/>
<evidence type="ECO:0000313" key="1">
    <source>
        <dbReference type="EMBL" id="RPB28995.1"/>
    </source>
</evidence>
<dbReference type="OrthoDB" id="5472791at2759"/>
<dbReference type="Proteomes" id="UP000267821">
    <property type="component" value="Unassembled WGS sequence"/>
</dbReference>